<evidence type="ECO:0000313" key="11">
    <source>
        <dbReference type="EMBL" id="VDN17792.1"/>
    </source>
</evidence>
<dbReference type="Pfam" id="PF05605">
    <property type="entry name" value="zf-Di19"/>
    <property type="match status" value="1"/>
</dbReference>
<keyword evidence="4" id="KW-0808">Transferase</keyword>
<reference evidence="13" key="1">
    <citation type="submission" date="2016-06" db="UniProtKB">
        <authorList>
            <consortium name="WormBaseParasite"/>
        </authorList>
    </citation>
    <scope>IDENTIFICATION</scope>
</reference>
<keyword evidence="6 8" id="KW-0863">Zinc-finger</keyword>
<dbReference type="EC" id="2.3.2.27" evidence="3"/>
<evidence type="ECO:0000259" key="10">
    <source>
        <dbReference type="PROSITE" id="PS50135"/>
    </source>
</evidence>
<feature type="compositionally biased region" description="Polar residues" evidence="9">
    <location>
        <begin position="403"/>
        <end position="422"/>
    </location>
</feature>
<dbReference type="GO" id="GO:0099536">
    <property type="term" value="P:synaptic signaling"/>
    <property type="evidence" value="ECO:0007669"/>
    <property type="project" value="TreeGrafter"/>
</dbReference>
<evidence type="ECO:0000313" key="13">
    <source>
        <dbReference type="WBParaSite" id="GPUH_0001071101-mRNA-1"/>
    </source>
</evidence>
<feature type="compositionally biased region" description="Basic residues" evidence="9">
    <location>
        <begin position="646"/>
        <end position="656"/>
    </location>
</feature>
<dbReference type="GO" id="GO:0008270">
    <property type="term" value="F:zinc ion binding"/>
    <property type="evidence" value="ECO:0007669"/>
    <property type="project" value="UniProtKB-KW"/>
</dbReference>
<dbReference type="AlphaFoldDB" id="A0A183DPQ7"/>
<feature type="region of interest" description="Disordered" evidence="9">
    <location>
        <begin position="686"/>
        <end position="707"/>
    </location>
</feature>
<gene>
    <name evidence="11" type="ORF">GPUH_LOCUS10698</name>
</gene>
<evidence type="ECO:0000256" key="2">
    <source>
        <dbReference type="ARBA" id="ARBA00010938"/>
    </source>
</evidence>
<dbReference type="GO" id="GO:0005886">
    <property type="term" value="C:plasma membrane"/>
    <property type="evidence" value="ECO:0007669"/>
    <property type="project" value="TreeGrafter"/>
</dbReference>
<feature type="compositionally biased region" description="Polar residues" evidence="9">
    <location>
        <begin position="807"/>
        <end position="841"/>
    </location>
</feature>
<dbReference type="SMART" id="SM00291">
    <property type="entry name" value="ZnF_ZZ"/>
    <property type="match status" value="1"/>
</dbReference>
<dbReference type="GO" id="GO:0061630">
    <property type="term" value="F:ubiquitin protein ligase activity"/>
    <property type="evidence" value="ECO:0007669"/>
    <property type="project" value="UniProtKB-EC"/>
</dbReference>
<evidence type="ECO:0000256" key="9">
    <source>
        <dbReference type="SAM" id="MobiDB-lite"/>
    </source>
</evidence>
<dbReference type="InterPro" id="IPR050774">
    <property type="entry name" value="KCMF1/Dystrophin"/>
</dbReference>
<feature type="region of interest" description="Disordered" evidence="9">
    <location>
        <begin position="562"/>
        <end position="589"/>
    </location>
</feature>
<keyword evidence="12" id="KW-1185">Reference proteome</keyword>
<dbReference type="GO" id="GO:0045202">
    <property type="term" value="C:synapse"/>
    <property type="evidence" value="ECO:0007669"/>
    <property type="project" value="GOC"/>
</dbReference>
<dbReference type="OrthoDB" id="7873042at2759"/>
<dbReference type="PROSITE" id="PS50135">
    <property type="entry name" value="ZF_ZZ_2"/>
    <property type="match status" value="1"/>
</dbReference>
<feature type="region of interest" description="Disordered" evidence="9">
    <location>
        <begin position="636"/>
        <end position="657"/>
    </location>
</feature>
<evidence type="ECO:0000256" key="4">
    <source>
        <dbReference type="ARBA" id="ARBA00022679"/>
    </source>
</evidence>
<dbReference type="GO" id="GO:0010646">
    <property type="term" value="P:regulation of cell communication"/>
    <property type="evidence" value="ECO:0007669"/>
    <property type="project" value="UniProtKB-ARBA"/>
</dbReference>
<comment type="similarity">
    <text evidence="2">Belongs to the KCMF1 family.</text>
</comment>
<feature type="domain" description="ZZ-type" evidence="10">
    <location>
        <begin position="101"/>
        <end position="174"/>
    </location>
</feature>
<evidence type="ECO:0000256" key="1">
    <source>
        <dbReference type="ARBA" id="ARBA00000900"/>
    </source>
</evidence>
<dbReference type="InterPro" id="IPR000433">
    <property type="entry name" value="Znf_ZZ"/>
</dbReference>
<name>A0A183DPQ7_9BILA</name>
<accession>A0A183DPQ7</accession>
<proteinExistence type="inferred from homology"/>
<dbReference type="Pfam" id="PF00569">
    <property type="entry name" value="ZZ"/>
    <property type="match status" value="1"/>
</dbReference>
<evidence type="ECO:0000256" key="3">
    <source>
        <dbReference type="ARBA" id="ARBA00012483"/>
    </source>
</evidence>
<dbReference type="PROSITE" id="PS01357">
    <property type="entry name" value="ZF_ZZ_1"/>
    <property type="match status" value="1"/>
</dbReference>
<evidence type="ECO:0000256" key="5">
    <source>
        <dbReference type="ARBA" id="ARBA00022723"/>
    </source>
</evidence>
<protein>
    <recommendedName>
        <fullName evidence="3">RING-type E3 ubiquitin transferase</fullName>
        <ecNumber evidence="3">2.3.2.27</ecNumber>
    </recommendedName>
</protein>
<feature type="region of interest" description="Disordered" evidence="9">
    <location>
        <begin position="800"/>
        <end position="922"/>
    </location>
</feature>
<evidence type="ECO:0000256" key="6">
    <source>
        <dbReference type="ARBA" id="ARBA00022771"/>
    </source>
</evidence>
<dbReference type="PANTHER" id="PTHR12268:SF13">
    <property type="entry name" value="E3 UBIQUITIN-PROTEIN LIGASE KCMF1"/>
    <property type="match status" value="1"/>
</dbReference>
<dbReference type="InterPro" id="IPR008598">
    <property type="entry name" value="Di19_Zn-bd"/>
</dbReference>
<evidence type="ECO:0000256" key="7">
    <source>
        <dbReference type="ARBA" id="ARBA00022833"/>
    </source>
</evidence>
<dbReference type="GO" id="GO:0023051">
    <property type="term" value="P:regulation of signaling"/>
    <property type="evidence" value="ECO:0007669"/>
    <property type="project" value="UniProtKB-ARBA"/>
</dbReference>
<evidence type="ECO:0000313" key="12">
    <source>
        <dbReference type="Proteomes" id="UP000271098"/>
    </source>
</evidence>
<feature type="region of interest" description="Disordered" evidence="9">
    <location>
        <begin position="400"/>
        <end position="422"/>
    </location>
</feature>
<dbReference type="CDD" id="cd02338">
    <property type="entry name" value="ZZ_PCMF_like"/>
    <property type="match status" value="1"/>
</dbReference>
<keyword evidence="7" id="KW-0862">Zinc</keyword>
<dbReference type="WBParaSite" id="GPUH_0001071101-mRNA-1">
    <property type="protein sequence ID" value="GPUH_0001071101-mRNA-1"/>
    <property type="gene ID" value="GPUH_0001071101"/>
</dbReference>
<dbReference type="Gene3D" id="3.30.60.90">
    <property type="match status" value="1"/>
</dbReference>
<organism evidence="13">
    <name type="scientific">Gongylonema pulchrum</name>
    <dbReference type="NCBI Taxonomy" id="637853"/>
    <lineage>
        <taxon>Eukaryota</taxon>
        <taxon>Metazoa</taxon>
        <taxon>Ecdysozoa</taxon>
        <taxon>Nematoda</taxon>
        <taxon>Chromadorea</taxon>
        <taxon>Rhabditida</taxon>
        <taxon>Spirurina</taxon>
        <taxon>Spiruromorpha</taxon>
        <taxon>Spiruroidea</taxon>
        <taxon>Gongylonematidae</taxon>
        <taxon>Gongylonema</taxon>
    </lineage>
</organism>
<dbReference type="Proteomes" id="UP000271098">
    <property type="component" value="Unassembled WGS sequence"/>
</dbReference>
<comment type="catalytic activity">
    <reaction evidence="1">
        <text>S-ubiquitinyl-[E2 ubiquitin-conjugating enzyme]-L-cysteine + [acceptor protein]-L-lysine = [E2 ubiquitin-conjugating enzyme]-L-cysteine + N(6)-ubiquitinyl-[acceptor protein]-L-lysine.</text>
        <dbReference type="EC" id="2.3.2.27"/>
    </reaction>
</comment>
<dbReference type="EMBL" id="UYRT01078104">
    <property type="protein sequence ID" value="VDN17792.1"/>
    <property type="molecule type" value="Genomic_DNA"/>
</dbReference>
<evidence type="ECO:0000256" key="8">
    <source>
        <dbReference type="PROSITE-ProRule" id="PRU00228"/>
    </source>
</evidence>
<dbReference type="SUPFAM" id="SSF57850">
    <property type="entry name" value="RING/U-box"/>
    <property type="match status" value="1"/>
</dbReference>
<keyword evidence="5" id="KW-0479">Metal-binding</keyword>
<reference evidence="11 12" key="2">
    <citation type="submission" date="2018-11" db="EMBL/GenBank/DDBJ databases">
        <authorList>
            <consortium name="Pathogen Informatics"/>
        </authorList>
    </citation>
    <scope>NUCLEOTIDE SEQUENCE [LARGE SCALE GENOMIC DNA]</scope>
</reference>
<dbReference type="PANTHER" id="PTHR12268">
    <property type="entry name" value="E3 UBIQUITIN-PROTEIN LIGASE KCMF1"/>
    <property type="match status" value="1"/>
</dbReference>
<sequence>MYLTANLLVAPFMVGPEGIYWLDSAETRAQRAEVAASPFRGYRRGRAQLGAMSTYHEGQFTSDFTASWQKFACFHGKICCDFAVDPDLVVDLCGCTIIFCFAGVSCDGCMAQNFSGDRFKCLRCYDYDLCEHCYKEEQKKLSNEGPVSESAEIPESNDQHSHRHPMQCILTQHDFEIIYHGDPEKDYSRLRAVIFTCPVCGHIGFARENLIAHIVENHSEPSGFQACPICICTDFLRIGLGDYIPGHIMDIAGHMREQHMQNEPATVPPINSQSTGISNVDRLIRRSIVQHTLAARASNAAARAAGNASSASAAGSMRITANLSSDDSTLEAAINAQPGQRIDAAAFVLSENNAMRTDSVTEDPHTVQLRPDSEIASEGRAAFRTFQYPITAYLAPISDGEAQGNQEGSGDQAGQENSNENNDSILEQSRGIVRERNLGVGAWPLARDTRRGRGANNVGGDTASNLWEELPAVTGEQSPLPSYIEISSDEENELVTDALLAGQNEDVSESWFSNTARRYASTRPLAVDADQDANDVLALGTGMGRSHSGTALPVVEIDFSGVGNDSSLDETERSSRSTEPLDIVMERSGSETELSAVEFDYFSSESGSVAAETGRNGNRLEPFGIEVGRSRSGCSIQKSVMGGSARTRRSRGRNPKSPKYWTLFTALARPSGLPVLQIERARGLNSDSTAENVYDESSGVSNQSAAGESAVVPQLTLGDAAAGDHAAAGDAATSDRAVTGYTGADSSVLLPIRVGRPIRSIYAQWKRNQAQDLSRRSEEDEISDLWSDRITERILADLAVRHPPPSHSTIVSSSLRRETNPSVQDSQTFGRQADLTNVSSSVRRENGNVIAPPGIGSRHTQGLIRREDHTPPPSAHLPPNAQSSSRPAGARYNLAPAPPTSAGDQRNHKAVKLSGKENEERDDEYDKWIQHAFKPFDIESLIGGRYVASQRRYKFSQAKLPEQAILAWLKKEHELDLSTDLSDLKLDTEIIELLKQIPEFSNDGSFVMLIFYHCLKAHSPSDVSKN</sequence>
<dbReference type="InterPro" id="IPR043145">
    <property type="entry name" value="Znf_ZZ_sf"/>
</dbReference>